<keyword evidence="9" id="KW-0694">RNA-binding</keyword>
<feature type="compositionally biased region" description="Polar residues" evidence="13">
    <location>
        <begin position="224"/>
        <end position="233"/>
    </location>
</feature>
<dbReference type="InterPro" id="IPR044796">
    <property type="entry name" value="MLN51_plant"/>
</dbReference>
<feature type="compositionally biased region" description="Polar residues" evidence="13">
    <location>
        <begin position="403"/>
        <end position="432"/>
    </location>
</feature>
<keyword evidence="10" id="KW-0866">Nonsense-mediated mRNA decay</keyword>
<dbReference type="EnsemblPlants" id="ONIVA01G33210.1">
    <property type="protein sequence ID" value="ONIVA01G33210.1"/>
    <property type="gene ID" value="ONIVA01G33210"/>
</dbReference>
<evidence type="ECO:0000256" key="7">
    <source>
        <dbReference type="ARBA" id="ARBA00022816"/>
    </source>
</evidence>
<dbReference type="PANTHER" id="PTHR46837:SF7">
    <property type="entry name" value="BTZ DOMAIN-CONTAINING PROTEIN"/>
    <property type="match status" value="1"/>
</dbReference>
<keyword evidence="16" id="KW-1185">Reference proteome</keyword>
<feature type="region of interest" description="Disordered" evidence="13">
    <location>
        <begin position="1"/>
        <end position="124"/>
    </location>
</feature>
<evidence type="ECO:0000256" key="11">
    <source>
        <dbReference type="ARBA" id="ARBA00023187"/>
    </source>
</evidence>
<evidence type="ECO:0000313" key="15">
    <source>
        <dbReference type="EnsemblPlants" id="ONIVA01G33210.1"/>
    </source>
</evidence>
<dbReference type="HOGENOM" id="CLU_016753_0_0_1"/>
<dbReference type="STRING" id="4536.A0A0E0FSC1"/>
<comment type="similarity">
    <text evidence="3">Belongs to the CASC3 family.</text>
</comment>
<accession>A0A0E0FSC1</accession>
<feature type="compositionally biased region" description="Low complexity" evidence="13">
    <location>
        <begin position="46"/>
        <end position="65"/>
    </location>
</feature>
<evidence type="ECO:0000313" key="16">
    <source>
        <dbReference type="Proteomes" id="UP000006591"/>
    </source>
</evidence>
<dbReference type="GO" id="GO:0035145">
    <property type="term" value="C:exon-exon junction complex"/>
    <property type="evidence" value="ECO:0007669"/>
    <property type="project" value="InterPro"/>
</dbReference>
<dbReference type="InterPro" id="IPR018545">
    <property type="entry name" value="Btz_dom"/>
</dbReference>
<evidence type="ECO:0000256" key="8">
    <source>
        <dbReference type="ARBA" id="ARBA00022845"/>
    </source>
</evidence>
<evidence type="ECO:0000256" key="9">
    <source>
        <dbReference type="ARBA" id="ARBA00022884"/>
    </source>
</evidence>
<keyword evidence="5" id="KW-0963">Cytoplasm</keyword>
<keyword evidence="12" id="KW-0539">Nucleus</keyword>
<evidence type="ECO:0000256" key="12">
    <source>
        <dbReference type="ARBA" id="ARBA00023242"/>
    </source>
</evidence>
<keyword evidence="11" id="KW-0508">mRNA splicing</keyword>
<protein>
    <recommendedName>
        <fullName evidence="14">Btz domain-containing protein</fullName>
    </recommendedName>
</protein>
<sequence>MAEKEEAEEEVEDEEEYESDLDDAPLPAVRRRAAASDDEEGGGASGSSAPWSVAGSDLDSYSDSDGQGAAEMYDDEEEGSEERDELEAGGGGGGGGGVGGEALEDEGKCADEEALEDEGRYGDEEADGVVAALGDEGKCDGEEAEVEAAVEGAEVVNKEGEAQAVPTIGAFYMHDDRFRDPENGRHGSQRKNFGGQKLWYPKDDNVWAHDRFYEMNSHHDRLYETNSHNSPNDSGRGPRGSFRAWGGDRTHRYDHGYVERTLSQSYCHDDREEYKYVPKEPRTFFATTRDHISFLKESNNMYGSANNYKRVPSKFHTYYDHGDTKNFAYVQRESHTYYGNAKDFTSAHDGYRGGVSNPYVSHWRSDPEICSGQYIRSQNEEASSNAEGGKYPSQTLGFQTEKNFPMKQTSPSNLNSASPSFYHSRSSHQEQPFIQRGKARAVMFSKLFTSSVRMAHNSLKPQSRPVYRVKAVVPSGRGNTLDSLSTNAMEEIDNPGSNLSGSASDNYIQYSKSSDKGTVKTELKEEVEGPSFTYDEGHVINLASAKTRFVELDLLHIQLYCRKIQCLLKTKSQTNPFNSILFSKALIFVLYSKIQQSLNYSRARSQVFIRLDHAEITIWIGRNGQWREEAPGPCFTLFRPSCSYIRDPSTVAPPSEHVHVVVWFKTRQREPT</sequence>
<feature type="domain" description="Btz" evidence="14">
    <location>
        <begin position="125"/>
        <end position="237"/>
    </location>
</feature>
<keyword evidence="4" id="KW-0813">Transport</keyword>
<dbReference type="SMART" id="SM01044">
    <property type="entry name" value="Btz"/>
    <property type="match status" value="1"/>
</dbReference>
<feature type="compositionally biased region" description="Basic and acidic residues" evidence="13">
    <location>
        <begin position="105"/>
        <end position="123"/>
    </location>
</feature>
<evidence type="ECO:0000259" key="14">
    <source>
        <dbReference type="SMART" id="SM01044"/>
    </source>
</evidence>
<keyword evidence="7" id="KW-0509">mRNA transport</keyword>
<dbReference type="GO" id="GO:0003729">
    <property type="term" value="F:mRNA binding"/>
    <property type="evidence" value="ECO:0007669"/>
    <property type="project" value="InterPro"/>
</dbReference>
<dbReference type="Gramene" id="ONIVA01G33210.1">
    <property type="protein sequence ID" value="ONIVA01G33210.1"/>
    <property type="gene ID" value="ONIVA01G33210"/>
</dbReference>
<organism evidence="15">
    <name type="scientific">Oryza nivara</name>
    <name type="common">Indian wild rice</name>
    <name type="synonym">Oryza sativa f. spontanea</name>
    <dbReference type="NCBI Taxonomy" id="4536"/>
    <lineage>
        <taxon>Eukaryota</taxon>
        <taxon>Viridiplantae</taxon>
        <taxon>Streptophyta</taxon>
        <taxon>Embryophyta</taxon>
        <taxon>Tracheophyta</taxon>
        <taxon>Spermatophyta</taxon>
        <taxon>Magnoliopsida</taxon>
        <taxon>Liliopsida</taxon>
        <taxon>Poales</taxon>
        <taxon>Poaceae</taxon>
        <taxon>BOP clade</taxon>
        <taxon>Oryzoideae</taxon>
        <taxon>Oryzeae</taxon>
        <taxon>Oryzinae</taxon>
        <taxon>Oryza</taxon>
    </lineage>
</organism>
<dbReference type="AlphaFoldDB" id="A0A0E0FSC1"/>
<dbReference type="GO" id="GO:0008380">
    <property type="term" value="P:RNA splicing"/>
    <property type="evidence" value="ECO:0007669"/>
    <property type="project" value="UniProtKB-KW"/>
</dbReference>
<feature type="region of interest" description="Disordered" evidence="13">
    <location>
        <begin position="378"/>
        <end position="397"/>
    </location>
</feature>
<evidence type="ECO:0000256" key="2">
    <source>
        <dbReference type="ARBA" id="ARBA00004496"/>
    </source>
</evidence>
<evidence type="ECO:0000256" key="10">
    <source>
        <dbReference type="ARBA" id="ARBA00023161"/>
    </source>
</evidence>
<dbReference type="GO" id="GO:0000184">
    <property type="term" value="P:nuclear-transcribed mRNA catabolic process, nonsense-mediated decay"/>
    <property type="evidence" value="ECO:0007669"/>
    <property type="project" value="UniProtKB-KW"/>
</dbReference>
<evidence type="ECO:0000256" key="3">
    <source>
        <dbReference type="ARBA" id="ARBA00009548"/>
    </source>
</evidence>
<evidence type="ECO:0000256" key="4">
    <source>
        <dbReference type="ARBA" id="ARBA00022448"/>
    </source>
</evidence>
<feature type="region of interest" description="Disordered" evidence="13">
    <location>
        <begin position="223"/>
        <end position="245"/>
    </location>
</feature>
<dbReference type="eggNOG" id="ENOG502QSS9">
    <property type="taxonomic scope" value="Eukaryota"/>
</dbReference>
<name>A0A0E0FSC1_ORYNI</name>
<evidence type="ECO:0000256" key="13">
    <source>
        <dbReference type="SAM" id="MobiDB-lite"/>
    </source>
</evidence>
<feature type="compositionally biased region" description="Acidic residues" evidence="13">
    <location>
        <begin position="72"/>
        <end position="87"/>
    </location>
</feature>
<dbReference type="Proteomes" id="UP000006591">
    <property type="component" value="Chromosome 1"/>
</dbReference>
<dbReference type="GO" id="GO:0005737">
    <property type="term" value="C:cytoplasm"/>
    <property type="evidence" value="ECO:0007669"/>
    <property type="project" value="UniProtKB-SubCell"/>
</dbReference>
<feature type="compositionally biased region" description="Acidic residues" evidence="13">
    <location>
        <begin position="1"/>
        <end position="23"/>
    </location>
</feature>
<proteinExistence type="inferred from homology"/>
<evidence type="ECO:0000256" key="5">
    <source>
        <dbReference type="ARBA" id="ARBA00022490"/>
    </source>
</evidence>
<keyword evidence="8" id="KW-0810">Translation regulation</keyword>
<dbReference type="GO" id="GO:0051028">
    <property type="term" value="P:mRNA transport"/>
    <property type="evidence" value="ECO:0007669"/>
    <property type="project" value="UniProtKB-KW"/>
</dbReference>
<dbReference type="GO" id="GO:0006417">
    <property type="term" value="P:regulation of translation"/>
    <property type="evidence" value="ECO:0007669"/>
    <property type="project" value="UniProtKB-KW"/>
</dbReference>
<evidence type="ECO:0000256" key="6">
    <source>
        <dbReference type="ARBA" id="ARBA00022664"/>
    </source>
</evidence>
<keyword evidence="6" id="KW-0507">mRNA processing</keyword>
<evidence type="ECO:0000256" key="1">
    <source>
        <dbReference type="ARBA" id="ARBA00004123"/>
    </source>
</evidence>
<dbReference type="GO" id="GO:0006397">
    <property type="term" value="P:mRNA processing"/>
    <property type="evidence" value="ECO:0007669"/>
    <property type="project" value="UniProtKB-KW"/>
</dbReference>
<reference evidence="15" key="2">
    <citation type="submission" date="2018-04" db="EMBL/GenBank/DDBJ databases">
        <title>OnivRS2 (Oryza nivara Reference Sequence Version 2).</title>
        <authorList>
            <person name="Zhang J."/>
            <person name="Kudrna D."/>
            <person name="Lee S."/>
            <person name="Talag J."/>
            <person name="Rajasekar S."/>
            <person name="Welchert J."/>
            <person name="Hsing Y.-I."/>
            <person name="Wing R.A."/>
        </authorList>
    </citation>
    <scope>NUCLEOTIDE SEQUENCE [LARGE SCALE GENOMIC DNA]</scope>
</reference>
<feature type="compositionally biased region" description="Gly residues" evidence="13">
    <location>
        <begin position="88"/>
        <end position="100"/>
    </location>
</feature>
<dbReference type="PANTHER" id="PTHR46837">
    <property type="entry name" value="PROTEIN MLN51 HOMOLOG"/>
    <property type="match status" value="1"/>
</dbReference>
<comment type="subcellular location">
    <subcellularLocation>
        <location evidence="2">Cytoplasm</location>
    </subcellularLocation>
    <subcellularLocation>
        <location evidence="1">Nucleus</location>
    </subcellularLocation>
</comment>
<dbReference type="OMA" id="HAEITIW"/>
<dbReference type="Pfam" id="PF09405">
    <property type="entry name" value="Btz"/>
    <property type="match status" value="1"/>
</dbReference>
<reference evidence="15" key="1">
    <citation type="submission" date="2015-04" db="UniProtKB">
        <authorList>
            <consortium name="EnsemblPlants"/>
        </authorList>
    </citation>
    <scope>IDENTIFICATION</scope>
    <source>
        <strain evidence="15">SL10</strain>
    </source>
</reference>
<feature type="region of interest" description="Disordered" evidence="13">
    <location>
        <begin position="403"/>
        <end position="434"/>
    </location>
</feature>